<dbReference type="Proteomes" id="UP000008810">
    <property type="component" value="Chromosome 3"/>
</dbReference>
<sequence>MLLGAVWPTLSFLLLLLGWCSIIVLLSTIFILESITPSDLCHNNWWFHGSLDSDC</sequence>
<organism evidence="2">
    <name type="scientific">Brachypodium distachyon</name>
    <name type="common">Purple false brome</name>
    <name type="synonym">Trachynia distachya</name>
    <dbReference type="NCBI Taxonomy" id="15368"/>
    <lineage>
        <taxon>Eukaryota</taxon>
        <taxon>Viridiplantae</taxon>
        <taxon>Streptophyta</taxon>
        <taxon>Embryophyta</taxon>
        <taxon>Tracheophyta</taxon>
        <taxon>Spermatophyta</taxon>
        <taxon>Magnoliopsida</taxon>
        <taxon>Liliopsida</taxon>
        <taxon>Poales</taxon>
        <taxon>Poaceae</taxon>
        <taxon>BOP clade</taxon>
        <taxon>Pooideae</taxon>
        <taxon>Stipodae</taxon>
        <taxon>Brachypodieae</taxon>
        <taxon>Brachypodium</taxon>
    </lineage>
</organism>
<evidence type="ECO:0000313" key="3">
    <source>
        <dbReference type="EnsemblPlants" id="PNT68649"/>
    </source>
</evidence>
<protein>
    <submittedName>
        <fullName evidence="2 3">Uncharacterized protein</fullName>
    </submittedName>
</protein>
<evidence type="ECO:0000256" key="1">
    <source>
        <dbReference type="SAM" id="Phobius"/>
    </source>
</evidence>
<accession>A0A2K2D2Z6</accession>
<keyword evidence="1" id="KW-0472">Membrane</keyword>
<keyword evidence="4" id="KW-1185">Reference proteome</keyword>
<keyword evidence="1" id="KW-1133">Transmembrane helix</keyword>
<reference evidence="3" key="3">
    <citation type="submission" date="2018-08" db="UniProtKB">
        <authorList>
            <consortium name="EnsemblPlants"/>
        </authorList>
    </citation>
    <scope>IDENTIFICATION</scope>
    <source>
        <strain evidence="3">cv. Bd21</strain>
    </source>
</reference>
<evidence type="ECO:0000313" key="4">
    <source>
        <dbReference type="Proteomes" id="UP000008810"/>
    </source>
</evidence>
<name>A0A2K2D2Z6_BRADI</name>
<keyword evidence="1" id="KW-0812">Transmembrane</keyword>
<dbReference type="EnsemblPlants" id="PNT68649">
    <property type="protein sequence ID" value="PNT68649"/>
    <property type="gene ID" value="BRADI_3g43725v3"/>
</dbReference>
<dbReference type="AlphaFoldDB" id="A0A2K2D2Z6"/>
<evidence type="ECO:0000313" key="2">
    <source>
        <dbReference type="EMBL" id="PNT68649.1"/>
    </source>
</evidence>
<feature type="transmembrane region" description="Helical" evidence="1">
    <location>
        <begin position="12"/>
        <end position="32"/>
    </location>
</feature>
<gene>
    <name evidence="2" type="ORF">BRADI_3g43725v3</name>
</gene>
<proteinExistence type="predicted"/>
<reference evidence="2 3" key="1">
    <citation type="journal article" date="2010" name="Nature">
        <title>Genome sequencing and analysis of the model grass Brachypodium distachyon.</title>
        <authorList>
            <consortium name="International Brachypodium Initiative"/>
        </authorList>
    </citation>
    <scope>NUCLEOTIDE SEQUENCE [LARGE SCALE GENOMIC DNA]</scope>
    <source>
        <strain evidence="2 3">Bd21</strain>
    </source>
</reference>
<dbReference type="InParanoid" id="A0A2K2D2Z6"/>
<dbReference type="Gramene" id="PNT68649">
    <property type="protein sequence ID" value="PNT68649"/>
    <property type="gene ID" value="BRADI_3g43725v3"/>
</dbReference>
<reference evidence="2" key="2">
    <citation type="submission" date="2017-06" db="EMBL/GenBank/DDBJ databases">
        <title>WGS assembly of Brachypodium distachyon.</title>
        <authorList>
            <consortium name="The International Brachypodium Initiative"/>
            <person name="Lucas S."/>
            <person name="Harmon-Smith M."/>
            <person name="Lail K."/>
            <person name="Tice H."/>
            <person name="Grimwood J."/>
            <person name="Bruce D."/>
            <person name="Barry K."/>
            <person name="Shu S."/>
            <person name="Lindquist E."/>
            <person name="Wang M."/>
            <person name="Pitluck S."/>
            <person name="Vogel J.P."/>
            <person name="Garvin D.F."/>
            <person name="Mockler T.C."/>
            <person name="Schmutz J."/>
            <person name="Rokhsar D."/>
            <person name="Bevan M.W."/>
        </authorList>
    </citation>
    <scope>NUCLEOTIDE SEQUENCE</scope>
    <source>
        <strain evidence="2">Bd21</strain>
    </source>
</reference>
<dbReference type="EMBL" id="CM000882">
    <property type="protein sequence ID" value="PNT68649.1"/>
    <property type="molecule type" value="Genomic_DNA"/>
</dbReference>